<name>A0A839AJS7_9HYPH</name>
<dbReference type="EMBL" id="JACFXV010000066">
    <property type="protein sequence ID" value="MBA5779234.1"/>
    <property type="molecule type" value="Genomic_DNA"/>
</dbReference>
<organism evidence="1 2">
    <name type="scientific">Stappia albiluteola</name>
    <dbReference type="NCBI Taxonomy" id="2758565"/>
    <lineage>
        <taxon>Bacteria</taxon>
        <taxon>Pseudomonadati</taxon>
        <taxon>Pseudomonadota</taxon>
        <taxon>Alphaproteobacteria</taxon>
        <taxon>Hyphomicrobiales</taxon>
        <taxon>Stappiaceae</taxon>
        <taxon>Stappia</taxon>
    </lineage>
</organism>
<sequence>MRLYGLTFLVALLFLAVPGIPTHAGPYTFSTEELSDGFMKTVFGLEYRTWSWQPYLVKKYVTPVRFYIHNEARKNRRPVIQSFLNSLEGNIRGLSVSMAARPEDANFHIYVVDRDQYRDVVRNNIYANSHADAPGRCLVRVVSDSRGISRSSAVIVSDEGDFLFRRCLIEEVLQGLGPMNDDESLAHSVFNDRSRHSRFTTFDRFILNMLYHPSIKPGMSPQQVKPLLPGVVREVRGSIR</sequence>
<protein>
    <submittedName>
        <fullName evidence="1">DUF2927 domain-containing protein</fullName>
    </submittedName>
</protein>
<comment type="caution">
    <text evidence="1">The sequence shown here is derived from an EMBL/GenBank/DDBJ whole genome shotgun (WGS) entry which is preliminary data.</text>
</comment>
<dbReference type="AlphaFoldDB" id="A0A839AJS7"/>
<accession>A0A839AJS7</accession>
<evidence type="ECO:0000313" key="2">
    <source>
        <dbReference type="Proteomes" id="UP000541109"/>
    </source>
</evidence>
<keyword evidence="2" id="KW-1185">Reference proteome</keyword>
<dbReference type="Pfam" id="PF11150">
    <property type="entry name" value="DUF2927"/>
    <property type="match status" value="1"/>
</dbReference>
<proteinExistence type="predicted"/>
<gene>
    <name evidence="1" type="ORF">H2509_19060</name>
</gene>
<dbReference type="Proteomes" id="UP000541109">
    <property type="component" value="Unassembled WGS sequence"/>
</dbReference>
<reference evidence="1 2" key="1">
    <citation type="submission" date="2020-07" db="EMBL/GenBank/DDBJ databases">
        <title>Stappia sp., F7233, whole genome shotgun sequencing project.</title>
        <authorList>
            <person name="Jiang S."/>
            <person name="Liu Z.W."/>
            <person name="Du Z.J."/>
        </authorList>
    </citation>
    <scope>NUCLEOTIDE SEQUENCE [LARGE SCALE GENOMIC DNA]</scope>
    <source>
        <strain evidence="1 2">F7233</strain>
    </source>
</reference>
<dbReference type="InterPro" id="IPR021323">
    <property type="entry name" value="DUF2927"/>
</dbReference>
<evidence type="ECO:0000313" key="1">
    <source>
        <dbReference type="EMBL" id="MBA5779234.1"/>
    </source>
</evidence>